<dbReference type="EMBL" id="KB467831">
    <property type="protein sequence ID" value="PCH34356.1"/>
    <property type="molecule type" value="Genomic_DNA"/>
</dbReference>
<feature type="region of interest" description="Disordered" evidence="1">
    <location>
        <begin position="30"/>
        <end position="49"/>
    </location>
</feature>
<protein>
    <submittedName>
        <fullName evidence="2">Uncharacterized protein</fullName>
    </submittedName>
</protein>
<name>A0A2H3IWM9_WOLCO</name>
<gene>
    <name evidence="2" type="ORF">WOLCODRAFT_15277</name>
</gene>
<evidence type="ECO:0000313" key="2">
    <source>
        <dbReference type="EMBL" id="PCH34356.1"/>
    </source>
</evidence>
<feature type="compositionally biased region" description="Basic and acidic residues" evidence="1">
    <location>
        <begin position="38"/>
        <end position="49"/>
    </location>
</feature>
<sequence>MSHEPTVSPPAGVPTWSYKLPGVYDTFTDTAENNGTYQDRKRYESKDRQGAEQHWMSSILQLVLSDAESQSPIYVHHSQTECPALPAHVTPEEMYESPALLSL</sequence>
<accession>A0A2H3IWM9</accession>
<proteinExistence type="predicted"/>
<evidence type="ECO:0000313" key="3">
    <source>
        <dbReference type="Proteomes" id="UP000218811"/>
    </source>
</evidence>
<dbReference type="Proteomes" id="UP000218811">
    <property type="component" value="Unassembled WGS sequence"/>
</dbReference>
<evidence type="ECO:0000256" key="1">
    <source>
        <dbReference type="SAM" id="MobiDB-lite"/>
    </source>
</evidence>
<dbReference type="AlphaFoldDB" id="A0A2H3IWM9"/>
<organism evidence="2 3">
    <name type="scientific">Wolfiporia cocos (strain MD-104)</name>
    <name type="common">Brown rot fungus</name>
    <dbReference type="NCBI Taxonomy" id="742152"/>
    <lineage>
        <taxon>Eukaryota</taxon>
        <taxon>Fungi</taxon>
        <taxon>Dikarya</taxon>
        <taxon>Basidiomycota</taxon>
        <taxon>Agaricomycotina</taxon>
        <taxon>Agaricomycetes</taxon>
        <taxon>Polyporales</taxon>
        <taxon>Phaeolaceae</taxon>
        <taxon>Wolfiporia</taxon>
    </lineage>
</organism>
<reference evidence="2 3" key="1">
    <citation type="journal article" date="2012" name="Science">
        <title>The Paleozoic origin of enzymatic lignin decomposition reconstructed from 31 fungal genomes.</title>
        <authorList>
            <person name="Floudas D."/>
            <person name="Binder M."/>
            <person name="Riley R."/>
            <person name="Barry K."/>
            <person name="Blanchette R.A."/>
            <person name="Henrissat B."/>
            <person name="Martinez A.T."/>
            <person name="Otillar R."/>
            <person name="Spatafora J.W."/>
            <person name="Yadav J.S."/>
            <person name="Aerts A."/>
            <person name="Benoit I."/>
            <person name="Boyd A."/>
            <person name="Carlson A."/>
            <person name="Copeland A."/>
            <person name="Coutinho P.M."/>
            <person name="de Vries R.P."/>
            <person name="Ferreira P."/>
            <person name="Findley K."/>
            <person name="Foster B."/>
            <person name="Gaskell J."/>
            <person name="Glotzer D."/>
            <person name="Gorecki P."/>
            <person name="Heitman J."/>
            <person name="Hesse C."/>
            <person name="Hori C."/>
            <person name="Igarashi K."/>
            <person name="Jurgens J.A."/>
            <person name="Kallen N."/>
            <person name="Kersten P."/>
            <person name="Kohler A."/>
            <person name="Kuees U."/>
            <person name="Kumar T.K.A."/>
            <person name="Kuo A."/>
            <person name="LaButti K."/>
            <person name="Larrondo L.F."/>
            <person name="Lindquist E."/>
            <person name="Ling A."/>
            <person name="Lombard V."/>
            <person name="Lucas S."/>
            <person name="Lundell T."/>
            <person name="Martin R."/>
            <person name="McLaughlin D.J."/>
            <person name="Morgenstern I."/>
            <person name="Morin E."/>
            <person name="Murat C."/>
            <person name="Nagy L.G."/>
            <person name="Nolan M."/>
            <person name="Ohm R.A."/>
            <person name="Patyshakuliyeva A."/>
            <person name="Rokas A."/>
            <person name="Ruiz-Duenas F.J."/>
            <person name="Sabat G."/>
            <person name="Salamov A."/>
            <person name="Samejima M."/>
            <person name="Schmutz J."/>
            <person name="Slot J.C."/>
            <person name="St John F."/>
            <person name="Stenlid J."/>
            <person name="Sun H."/>
            <person name="Sun S."/>
            <person name="Syed K."/>
            <person name="Tsang A."/>
            <person name="Wiebenga A."/>
            <person name="Young D."/>
            <person name="Pisabarro A."/>
            <person name="Eastwood D.C."/>
            <person name="Martin F."/>
            <person name="Cullen D."/>
            <person name="Grigoriev I.V."/>
            <person name="Hibbett D.S."/>
        </authorList>
    </citation>
    <scope>NUCLEOTIDE SEQUENCE [LARGE SCALE GENOMIC DNA]</scope>
    <source>
        <strain evidence="2 3">MD-104</strain>
    </source>
</reference>
<keyword evidence="3" id="KW-1185">Reference proteome</keyword>